<keyword evidence="3" id="KW-1185">Reference proteome</keyword>
<feature type="compositionally biased region" description="Polar residues" evidence="1">
    <location>
        <begin position="1"/>
        <end position="19"/>
    </location>
</feature>
<protein>
    <submittedName>
        <fullName evidence="2">OLC1v1008061C1</fullName>
    </submittedName>
</protein>
<gene>
    <name evidence="2" type="ORF">OLC1_LOCUS16552</name>
</gene>
<sequence>MSTTTATSIAQTGVSSSGLAVSEAARSVMETGVTPTLPPPSTEVSVRPVNRNLEQELRGSNYSQVPKQPRCHNRASTSNPDASLRVPLLDPSTALTHENLLYSAALTPVQGLTTNGVSQSGNMLEGTTIPSPSWYYRPEPSQLAFIPPMGNFTFDGRPLPYSGVPQVPPRVQTQGVLTPFNAQHVQAIAKTPPTANPLPNNDQRFVVYGNQQGNLTNNPPTPQSTPRQGARIVIPEQGEQQETVPRIMPRRVPTVKEMLSIIDLSQVEQKPGETTEAYLTRFCQMHTKIPGTTSGKYEESTVGKMAISGILDFKLKLAVTPHPIRSLTQLMERRLLTSRIIRVKLYGDLSHHKLTLRIPIPQEPVELPIPLRLRLSKQKTPSPVRRPRMVKPRVVDDNRWHHNQHKKYPAVPLAATGLTRTQKRRWQRLRAGYYQDIQAKRQHHMSVSPPPKKHTRPLMKQYWRKVADHNPSVNMVYVLPQTFCSTSDTLICESPSSPVGIEMTDTFDDTPVPPAILSEPADRSEIVTADTASFTNQTNSVEACYHDKDVGPYRMLGINKYGRPMQATMRCDCTLPEWKMLWQEVNRP</sequence>
<name>A0AAV1DNY6_OLDCO</name>
<evidence type="ECO:0000313" key="3">
    <source>
        <dbReference type="Proteomes" id="UP001161247"/>
    </source>
</evidence>
<dbReference type="EMBL" id="OX459123">
    <property type="protein sequence ID" value="CAI9108468.1"/>
    <property type="molecule type" value="Genomic_DNA"/>
</dbReference>
<feature type="region of interest" description="Disordered" evidence="1">
    <location>
        <begin position="55"/>
        <end position="85"/>
    </location>
</feature>
<evidence type="ECO:0000313" key="2">
    <source>
        <dbReference type="EMBL" id="CAI9108468.1"/>
    </source>
</evidence>
<accession>A0AAV1DNY6</accession>
<feature type="region of interest" description="Disordered" evidence="1">
    <location>
        <begin position="1"/>
        <end position="20"/>
    </location>
</feature>
<evidence type="ECO:0000256" key="1">
    <source>
        <dbReference type="SAM" id="MobiDB-lite"/>
    </source>
</evidence>
<dbReference type="AlphaFoldDB" id="A0AAV1DNY6"/>
<proteinExistence type="predicted"/>
<dbReference type="Proteomes" id="UP001161247">
    <property type="component" value="Chromosome 6"/>
</dbReference>
<reference evidence="2" key="1">
    <citation type="submission" date="2023-03" db="EMBL/GenBank/DDBJ databases">
        <authorList>
            <person name="Julca I."/>
        </authorList>
    </citation>
    <scope>NUCLEOTIDE SEQUENCE</scope>
</reference>
<organism evidence="2 3">
    <name type="scientific">Oldenlandia corymbosa var. corymbosa</name>
    <dbReference type="NCBI Taxonomy" id="529605"/>
    <lineage>
        <taxon>Eukaryota</taxon>
        <taxon>Viridiplantae</taxon>
        <taxon>Streptophyta</taxon>
        <taxon>Embryophyta</taxon>
        <taxon>Tracheophyta</taxon>
        <taxon>Spermatophyta</taxon>
        <taxon>Magnoliopsida</taxon>
        <taxon>eudicotyledons</taxon>
        <taxon>Gunneridae</taxon>
        <taxon>Pentapetalae</taxon>
        <taxon>asterids</taxon>
        <taxon>lamiids</taxon>
        <taxon>Gentianales</taxon>
        <taxon>Rubiaceae</taxon>
        <taxon>Rubioideae</taxon>
        <taxon>Spermacoceae</taxon>
        <taxon>Hedyotis-Oldenlandia complex</taxon>
        <taxon>Oldenlandia</taxon>
    </lineage>
</organism>